<proteinExistence type="predicted"/>
<organism evidence="2 4">
    <name type="scientific">Strongyloides papillosus</name>
    <name type="common">Intestinal threadworm</name>
    <dbReference type="NCBI Taxonomy" id="174720"/>
    <lineage>
        <taxon>Eukaryota</taxon>
        <taxon>Metazoa</taxon>
        <taxon>Ecdysozoa</taxon>
        <taxon>Nematoda</taxon>
        <taxon>Chromadorea</taxon>
        <taxon>Rhabditida</taxon>
        <taxon>Tylenchina</taxon>
        <taxon>Panagrolaimomorpha</taxon>
        <taxon>Strongyloidoidea</taxon>
        <taxon>Strongyloididae</taxon>
        <taxon>Strongyloides</taxon>
    </lineage>
</organism>
<evidence type="ECO:0000313" key="2">
    <source>
        <dbReference type="Proteomes" id="UP000046392"/>
    </source>
</evidence>
<sequence>MNETNLIFENINKISRFHLNKKVIFIPTKYNIEPKSYEFSKKYELKPDEILIMQMVGMIISFITMVKALRTFVTYRYGR</sequence>
<name>A0A0N5CAY6_STREA</name>
<evidence type="ECO:0000313" key="4">
    <source>
        <dbReference type="WBParaSite" id="SPAL_0001505200.1"/>
    </source>
</evidence>
<dbReference type="Proteomes" id="UP000046392">
    <property type="component" value="Unplaced"/>
</dbReference>
<keyword evidence="1" id="KW-1133">Transmembrane helix</keyword>
<reference evidence="3 4" key="1">
    <citation type="submission" date="2017-02" db="UniProtKB">
        <authorList>
            <consortium name="WormBaseParasite"/>
        </authorList>
    </citation>
    <scope>IDENTIFICATION</scope>
</reference>
<evidence type="ECO:0000313" key="3">
    <source>
        <dbReference type="WBParaSite" id="SPAL_0000847200.1"/>
    </source>
</evidence>
<feature type="transmembrane region" description="Helical" evidence="1">
    <location>
        <begin position="50"/>
        <end position="69"/>
    </location>
</feature>
<evidence type="ECO:0000256" key="1">
    <source>
        <dbReference type="SAM" id="Phobius"/>
    </source>
</evidence>
<protein>
    <submittedName>
        <fullName evidence="3 4">Uncharacterized protein</fullName>
    </submittedName>
</protein>
<dbReference type="AlphaFoldDB" id="A0A0N5CAY6"/>
<accession>A0A0N5CAY6</accession>
<keyword evidence="1" id="KW-0472">Membrane</keyword>
<keyword evidence="2" id="KW-1185">Reference proteome</keyword>
<dbReference type="WBParaSite" id="SPAL_0001505200.1">
    <property type="protein sequence ID" value="SPAL_0001505200.1"/>
    <property type="gene ID" value="SPAL_0001505200"/>
</dbReference>
<dbReference type="WBParaSite" id="SPAL_0000847200.1">
    <property type="protein sequence ID" value="SPAL_0000847200.1"/>
    <property type="gene ID" value="SPAL_0000847200"/>
</dbReference>
<keyword evidence="1" id="KW-0812">Transmembrane</keyword>